<evidence type="ECO:0000256" key="3">
    <source>
        <dbReference type="ARBA" id="ARBA00022737"/>
    </source>
</evidence>
<dbReference type="InterPro" id="IPR008979">
    <property type="entry name" value="Galactose-bd-like_sf"/>
</dbReference>
<dbReference type="InterPro" id="IPR002884">
    <property type="entry name" value="P_dom"/>
</dbReference>
<dbReference type="Gene3D" id="1.10.238.10">
    <property type="entry name" value="EF-hand"/>
    <property type="match status" value="2"/>
</dbReference>
<evidence type="ECO:0000256" key="2">
    <source>
        <dbReference type="ARBA" id="ARBA00022723"/>
    </source>
</evidence>
<dbReference type="InterPro" id="IPR002048">
    <property type="entry name" value="EF_hand_dom"/>
</dbReference>
<evidence type="ECO:0000256" key="4">
    <source>
        <dbReference type="ARBA" id="ARBA00022801"/>
    </source>
</evidence>
<keyword evidence="4" id="KW-0378">Hydrolase</keyword>
<dbReference type="InterPro" id="IPR018247">
    <property type="entry name" value="EF_Hand_1_Ca_BS"/>
</dbReference>
<dbReference type="PROSITE" id="PS50222">
    <property type="entry name" value="EF_HAND_2"/>
    <property type="match status" value="2"/>
</dbReference>
<feature type="domain" description="EF-hand" evidence="6">
    <location>
        <begin position="294"/>
        <end position="319"/>
    </location>
</feature>
<feature type="region of interest" description="Disordered" evidence="5">
    <location>
        <begin position="234"/>
        <end position="260"/>
    </location>
</feature>
<organism evidence="8 9">
    <name type="scientific">Neorhodopirellula lusitana</name>
    <dbReference type="NCBI Taxonomy" id="445327"/>
    <lineage>
        <taxon>Bacteria</taxon>
        <taxon>Pseudomonadati</taxon>
        <taxon>Planctomycetota</taxon>
        <taxon>Planctomycetia</taxon>
        <taxon>Pirellulales</taxon>
        <taxon>Pirellulaceae</taxon>
        <taxon>Neorhodopirellula</taxon>
    </lineage>
</organism>
<keyword evidence="9" id="KW-1185">Reference proteome</keyword>
<sequence length="529" mass="59680">MNGMRLPNGKQTFGVLGFEASAPNRLPMLKRMLTRIGLIVAVCCLSVCCQRHALAQAGLRESLERLDTNGNGEIDPREITPLSRPYLERIAETRRLSLSRPNPIDKLQEAARIYFAMQNGVTRDEVKPEREGQLRPFGMGRHEPMIPEFGIGDVKYPYTEDDLDDAERLVRRYDRDRDGTIDREEARRADWSRRDPFADDFNKDDRLNRLELAQRYARRRILSSDSSELIQKVRRTGNGIEPSKVDPRRDDSRNRRRRGGDTYRLAAGVMTRFDLNRSGMLEREESAKLGMPVAEIDLDRNGEISREELYNHLAQVQEQAGGLGEGIPGWFYERDTDRDNQVSLAEFAPEPTDELVTEFVSWDANDDGLITTAELAGSQAAMGGSFRSEEGLPLPPGRTVISEIEVDEDFLIADLNVKISITHSYVGCLDAFLTGPEGERIELFTEVGGGDDNFNETIFDDQAGNPIVKGRPPFEGSYVPEGLLKRQPGLSAYNGKSIKGIWQLVIRGTRSERFGMLHSWSLESRPVEE</sequence>
<dbReference type="Proteomes" id="UP001158067">
    <property type="component" value="Unassembled WGS sequence"/>
</dbReference>
<comment type="caution">
    <text evidence="8">The sequence shown here is derived from an EMBL/GenBank/DDBJ whole genome shotgun (WGS) entry which is preliminary data.</text>
</comment>
<dbReference type="Pfam" id="PF13202">
    <property type="entry name" value="EF-hand_5"/>
    <property type="match status" value="3"/>
</dbReference>
<proteinExistence type="predicted"/>
<dbReference type="PROSITE" id="PS51829">
    <property type="entry name" value="P_HOMO_B"/>
    <property type="match status" value="1"/>
</dbReference>
<keyword evidence="2" id="KW-0479">Metal-binding</keyword>
<reference evidence="8 9" key="1">
    <citation type="submission" date="2017-05" db="EMBL/GenBank/DDBJ databases">
        <authorList>
            <person name="Varghese N."/>
            <person name="Submissions S."/>
        </authorList>
    </citation>
    <scope>NUCLEOTIDE SEQUENCE [LARGE SCALE GENOMIC DNA]</scope>
    <source>
        <strain evidence="8 9">DSM 25457</strain>
    </source>
</reference>
<evidence type="ECO:0000259" key="6">
    <source>
        <dbReference type="PROSITE" id="PS50222"/>
    </source>
</evidence>
<dbReference type="EMBL" id="FXUG01000014">
    <property type="protein sequence ID" value="SMP71259.1"/>
    <property type="molecule type" value="Genomic_DNA"/>
</dbReference>
<evidence type="ECO:0000256" key="1">
    <source>
        <dbReference type="ARBA" id="ARBA00022670"/>
    </source>
</evidence>
<feature type="domain" description="P/Homo B" evidence="7">
    <location>
        <begin position="376"/>
        <end position="529"/>
    </location>
</feature>
<evidence type="ECO:0000313" key="8">
    <source>
        <dbReference type="EMBL" id="SMP71259.1"/>
    </source>
</evidence>
<evidence type="ECO:0000313" key="9">
    <source>
        <dbReference type="Proteomes" id="UP001158067"/>
    </source>
</evidence>
<dbReference type="InterPro" id="IPR039647">
    <property type="entry name" value="EF_hand_pair_protein_CML-like"/>
</dbReference>
<dbReference type="PANTHER" id="PTHR10891">
    <property type="entry name" value="EF-HAND CALCIUM-BINDING DOMAIN CONTAINING PROTEIN"/>
    <property type="match status" value="1"/>
</dbReference>
<keyword evidence="3" id="KW-0677">Repeat</keyword>
<name>A0ABY1QGX5_9BACT</name>
<dbReference type="SUPFAM" id="SSF47473">
    <property type="entry name" value="EF-hand"/>
    <property type="match status" value="1"/>
</dbReference>
<dbReference type="Gene3D" id="2.60.120.260">
    <property type="entry name" value="Galactose-binding domain-like"/>
    <property type="match status" value="1"/>
</dbReference>
<dbReference type="SUPFAM" id="SSF49785">
    <property type="entry name" value="Galactose-binding domain-like"/>
    <property type="match status" value="1"/>
</dbReference>
<evidence type="ECO:0000259" key="7">
    <source>
        <dbReference type="PROSITE" id="PS51829"/>
    </source>
</evidence>
<keyword evidence="1" id="KW-0645">Protease</keyword>
<gene>
    <name evidence="8" type="ORF">SAMN06265222_1149</name>
</gene>
<accession>A0ABY1QGX5</accession>
<dbReference type="PROSITE" id="PS00018">
    <property type="entry name" value="EF_HAND_1"/>
    <property type="match status" value="3"/>
</dbReference>
<feature type="domain" description="EF-hand" evidence="6">
    <location>
        <begin position="161"/>
        <end position="196"/>
    </location>
</feature>
<feature type="compositionally biased region" description="Basic and acidic residues" evidence="5">
    <location>
        <begin position="243"/>
        <end position="253"/>
    </location>
</feature>
<dbReference type="InterPro" id="IPR011992">
    <property type="entry name" value="EF-hand-dom_pair"/>
</dbReference>
<dbReference type="Pfam" id="PF01483">
    <property type="entry name" value="P_proprotein"/>
    <property type="match status" value="1"/>
</dbReference>
<evidence type="ECO:0000256" key="5">
    <source>
        <dbReference type="SAM" id="MobiDB-lite"/>
    </source>
</evidence>
<protein>
    <submittedName>
        <fullName evidence="8">EF hand</fullName>
    </submittedName>
</protein>